<name>A0A372ILU4_9BACT</name>
<proteinExistence type="inferred from homology"/>
<feature type="transmembrane region" description="Helical" evidence="7">
    <location>
        <begin position="339"/>
        <end position="368"/>
    </location>
</feature>
<dbReference type="Pfam" id="PF12704">
    <property type="entry name" value="MacB_PCD"/>
    <property type="match status" value="1"/>
</dbReference>
<accession>A0A372ILU4</accession>
<dbReference type="Pfam" id="PF02687">
    <property type="entry name" value="FtsX"/>
    <property type="match status" value="1"/>
</dbReference>
<evidence type="ECO:0000313" key="11">
    <source>
        <dbReference type="Proteomes" id="UP000264702"/>
    </source>
</evidence>
<sequence length="417" mass="46157">MSISDSRESVRMAFETLRSNKLRSGLTILGVVIGVATVITISSLINGVNNRVEALARSFGTNVFWCFRFPVIGVRPTTEMLARKQLTFDDAEAMRTLPHVVAVNPALQYANYDLNLGNVAVKYKGRKIQHTILEGDSPTVNITNDFDLIAGRMFNEADDFRRSNVTVLGYDAAKQLFDNENPINKEVEIDGDIFTVIGVLDKQKQLFGGGKNPQDNKAIFPLSTFRKIHPEQKDVWITVKYDDPKNASIVEEELRTLLRERRRVRVEKDDDFAIFSPDSITRLWGQITAGLVIFMFAVSSVGLMVGGVGVMNIMLVSVTERTREIGVRKAIGATRRKVLVQFTVEAIALCALGGVIGVILGALLTLAIRYGIDFPASMSAFWTVIAFIVSCGIGLVFGIYPAWKAANLDPIEALRYE</sequence>
<evidence type="ECO:0000256" key="5">
    <source>
        <dbReference type="ARBA" id="ARBA00023136"/>
    </source>
</evidence>
<evidence type="ECO:0000313" key="10">
    <source>
        <dbReference type="EMBL" id="RFU15896.1"/>
    </source>
</evidence>
<dbReference type="InterPro" id="IPR003838">
    <property type="entry name" value="ABC3_permease_C"/>
</dbReference>
<evidence type="ECO:0000256" key="2">
    <source>
        <dbReference type="ARBA" id="ARBA00022475"/>
    </source>
</evidence>
<evidence type="ECO:0000259" key="9">
    <source>
        <dbReference type="Pfam" id="PF12704"/>
    </source>
</evidence>
<keyword evidence="5 7" id="KW-0472">Membrane</keyword>
<evidence type="ECO:0000259" key="8">
    <source>
        <dbReference type="Pfam" id="PF02687"/>
    </source>
</evidence>
<feature type="transmembrane region" description="Helical" evidence="7">
    <location>
        <begin position="291"/>
        <end position="318"/>
    </location>
</feature>
<evidence type="ECO:0000256" key="7">
    <source>
        <dbReference type="SAM" id="Phobius"/>
    </source>
</evidence>
<feature type="domain" description="ABC3 transporter permease C-terminal" evidence="8">
    <location>
        <begin position="297"/>
        <end position="410"/>
    </location>
</feature>
<dbReference type="GO" id="GO:0022857">
    <property type="term" value="F:transmembrane transporter activity"/>
    <property type="evidence" value="ECO:0007669"/>
    <property type="project" value="TreeGrafter"/>
</dbReference>
<keyword evidence="4 7" id="KW-1133">Transmembrane helix</keyword>
<evidence type="ECO:0000256" key="6">
    <source>
        <dbReference type="ARBA" id="ARBA00038076"/>
    </source>
</evidence>
<dbReference type="OrthoDB" id="9770099at2"/>
<dbReference type="Proteomes" id="UP000264702">
    <property type="component" value="Unassembled WGS sequence"/>
</dbReference>
<dbReference type="PANTHER" id="PTHR30572">
    <property type="entry name" value="MEMBRANE COMPONENT OF TRANSPORTER-RELATED"/>
    <property type="match status" value="1"/>
</dbReference>
<evidence type="ECO:0000256" key="1">
    <source>
        <dbReference type="ARBA" id="ARBA00004651"/>
    </source>
</evidence>
<feature type="transmembrane region" description="Helical" evidence="7">
    <location>
        <begin position="26"/>
        <end position="45"/>
    </location>
</feature>
<feature type="domain" description="MacB-like periplasmic core" evidence="9">
    <location>
        <begin position="24"/>
        <end position="256"/>
    </location>
</feature>
<evidence type="ECO:0000256" key="3">
    <source>
        <dbReference type="ARBA" id="ARBA00022692"/>
    </source>
</evidence>
<organism evidence="10 11">
    <name type="scientific">Paracidobacterium acidisoli</name>
    <dbReference type="NCBI Taxonomy" id="2303751"/>
    <lineage>
        <taxon>Bacteria</taxon>
        <taxon>Pseudomonadati</taxon>
        <taxon>Acidobacteriota</taxon>
        <taxon>Terriglobia</taxon>
        <taxon>Terriglobales</taxon>
        <taxon>Acidobacteriaceae</taxon>
        <taxon>Paracidobacterium</taxon>
    </lineage>
</organism>
<dbReference type="PANTHER" id="PTHR30572:SF4">
    <property type="entry name" value="ABC TRANSPORTER PERMEASE YTRF"/>
    <property type="match status" value="1"/>
</dbReference>
<feature type="transmembrane region" description="Helical" evidence="7">
    <location>
        <begin position="380"/>
        <end position="400"/>
    </location>
</feature>
<dbReference type="InterPro" id="IPR050250">
    <property type="entry name" value="Macrolide_Exporter_MacB"/>
</dbReference>
<comment type="subcellular location">
    <subcellularLocation>
        <location evidence="1">Cell membrane</location>
        <topology evidence="1">Multi-pass membrane protein</topology>
    </subcellularLocation>
</comment>
<dbReference type="InterPro" id="IPR025857">
    <property type="entry name" value="MacB_PCD"/>
</dbReference>
<evidence type="ECO:0000256" key="4">
    <source>
        <dbReference type="ARBA" id="ARBA00022989"/>
    </source>
</evidence>
<keyword evidence="11" id="KW-1185">Reference proteome</keyword>
<dbReference type="AlphaFoldDB" id="A0A372ILU4"/>
<dbReference type="EMBL" id="QVQT01000005">
    <property type="protein sequence ID" value="RFU15896.1"/>
    <property type="molecule type" value="Genomic_DNA"/>
</dbReference>
<comment type="caution">
    <text evidence="10">The sequence shown here is derived from an EMBL/GenBank/DDBJ whole genome shotgun (WGS) entry which is preliminary data.</text>
</comment>
<protein>
    <submittedName>
        <fullName evidence="10">ABC transporter permease</fullName>
    </submittedName>
</protein>
<gene>
    <name evidence="10" type="ORF">D0Y96_15855</name>
</gene>
<keyword evidence="2" id="KW-1003">Cell membrane</keyword>
<comment type="similarity">
    <text evidence="6">Belongs to the ABC-4 integral membrane protein family.</text>
</comment>
<keyword evidence="3 7" id="KW-0812">Transmembrane</keyword>
<dbReference type="RefSeq" id="WP_117301793.1">
    <property type="nucleotide sequence ID" value="NZ_QVQT02000005.1"/>
</dbReference>
<dbReference type="GO" id="GO:0005886">
    <property type="term" value="C:plasma membrane"/>
    <property type="evidence" value="ECO:0007669"/>
    <property type="project" value="UniProtKB-SubCell"/>
</dbReference>
<reference evidence="10 11" key="1">
    <citation type="submission" date="2018-08" db="EMBL/GenBank/DDBJ databases">
        <title>Acidipila sp. 4G-K13, an acidobacterium isolated from forest soil.</title>
        <authorList>
            <person name="Gao Z.-H."/>
            <person name="Qiu L.-H."/>
        </authorList>
    </citation>
    <scope>NUCLEOTIDE SEQUENCE [LARGE SCALE GENOMIC DNA]</scope>
    <source>
        <strain evidence="10 11">4G-K13</strain>
    </source>
</reference>